<proteinExistence type="predicted"/>
<gene>
    <name evidence="2" type="ORF">Pyn_11740</name>
</gene>
<reference evidence="2 3" key="1">
    <citation type="submission" date="2018-02" db="EMBL/GenBank/DDBJ databases">
        <title>Draft genome of wild Prunus yedoensis var. nudiflora.</title>
        <authorList>
            <person name="Baek S."/>
            <person name="Kim J.-H."/>
            <person name="Choi K."/>
            <person name="Kim G.-B."/>
            <person name="Cho A."/>
            <person name="Jang H."/>
            <person name="Shin C.-H."/>
            <person name="Yu H.-J."/>
            <person name="Mun J.-H."/>
        </authorList>
    </citation>
    <scope>NUCLEOTIDE SEQUENCE [LARGE SCALE GENOMIC DNA]</scope>
    <source>
        <strain evidence="3">cv. Jeju island</strain>
        <tissue evidence="2">Leaf</tissue>
    </source>
</reference>
<feature type="region of interest" description="Disordered" evidence="1">
    <location>
        <begin position="150"/>
        <end position="232"/>
    </location>
</feature>
<dbReference type="GO" id="GO:0051213">
    <property type="term" value="F:dioxygenase activity"/>
    <property type="evidence" value="ECO:0007669"/>
    <property type="project" value="UniProtKB-KW"/>
</dbReference>
<organism evidence="2 3">
    <name type="scientific">Prunus yedoensis var. nudiflora</name>
    <dbReference type="NCBI Taxonomy" id="2094558"/>
    <lineage>
        <taxon>Eukaryota</taxon>
        <taxon>Viridiplantae</taxon>
        <taxon>Streptophyta</taxon>
        <taxon>Embryophyta</taxon>
        <taxon>Tracheophyta</taxon>
        <taxon>Spermatophyta</taxon>
        <taxon>Magnoliopsida</taxon>
        <taxon>eudicotyledons</taxon>
        <taxon>Gunneridae</taxon>
        <taxon>Pentapetalae</taxon>
        <taxon>rosids</taxon>
        <taxon>fabids</taxon>
        <taxon>Rosales</taxon>
        <taxon>Rosaceae</taxon>
        <taxon>Amygdaloideae</taxon>
        <taxon>Amygdaleae</taxon>
        <taxon>Prunus</taxon>
    </lineage>
</organism>
<comment type="caution">
    <text evidence="2">The sequence shown here is derived from an EMBL/GenBank/DDBJ whole genome shotgun (WGS) entry which is preliminary data.</text>
</comment>
<protein>
    <submittedName>
        <fullName evidence="2">9-cis-epoxycarotenoid dioxygenase NCED1 chloroplastic</fullName>
    </submittedName>
</protein>
<dbReference type="STRING" id="2094558.A0A314UDT4"/>
<dbReference type="EMBL" id="PJQY01003670">
    <property type="protein sequence ID" value="PQM35460.1"/>
    <property type="molecule type" value="Genomic_DNA"/>
</dbReference>
<evidence type="ECO:0000256" key="1">
    <source>
        <dbReference type="SAM" id="MobiDB-lite"/>
    </source>
</evidence>
<sequence length="305" mass="33892">MPSTAAATTGTWVKPVTTRRHHLSSTNSSNLATNQLGFSPLFLLHLNFLQQKTHSQKINPKHTHLHSPSPLSYPNPQTHPFLSAAFLIFINLPFTPSTTSNPKDNKTQTSSKSSKLVPQQWNFLQRAAAMALDAMGRALCYQKSSNTHFPKQLTQKSKSPETSLPFQSTRSNTLCQSPEKSRPQSKASTSATAPTHFTSRSPDTTSSTAMAWSTPCNSKMAPPATPAGSPKRTVLARSATSGVPVPKSHWRAPRPLWHRPPPPLLRARHVRPRGSHPRHRRRQRRPRLLQRSPARHVGRRLAVSR</sequence>
<dbReference type="AlphaFoldDB" id="A0A314UDT4"/>
<name>A0A314UDT4_PRUYE</name>
<dbReference type="Proteomes" id="UP000250321">
    <property type="component" value="Unassembled WGS sequence"/>
</dbReference>
<feature type="region of interest" description="Disordered" evidence="1">
    <location>
        <begin position="97"/>
        <end position="117"/>
    </location>
</feature>
<keyword evidence="2" id="KW-0560">Oxidoreductase</keyword>
<keyword evidence="2" id="KW-0223">Dioxygenase</keyword>
<feature type="compositionally biased region" description="Polar residues" evidence="1">
    <location>
        <begin position="150"/>
        <end position="217"/>
    </location>
</feature>
<feature type="region of interest" description="Disordered" evidence="1">
    <location>
        <begin position="252"/>
        <end position="305"/>
    </location>
</feature>
<evidence type="ECO:0000313" key="3">
    <source>
        <dbReference type="Proteomes" id="UP000250321"/>
    </source>
</evidence>
<accession>A0A314UDT4</accession>
<evidence type="ECO:0000313" key="2">
    <source>
        <dbReference type="EMBL" id="PQM35460.1"/>
    </source>
</evidence>
<feature type="compositionally biased region" description="Basic residues" evidence="1">
    <location>
        <begin position="266"/>
        <end position="299"/>
    </location>
</feature>
<keyword evidence="3" id="KW-1185">Reference proteome</keyword>